<gene>
    <name evidence="1" type="ORF">TTAC_LOCUS5534</name>
</gene>
<evidence type="ECO:0000313" key="3">
    <source>
        <dbReference type="WBParaSite" id="TTAC_0000554701-mRNA-1"/>
    </source>
</evidence>
<keyword evidence="2" id="KW-1185">Reference proteome</keyword>
<organism evidence="3">
    <name type="scientific">Hydatigena taeniaeformis</name>
    <name type="common">Feline tapeworm</name>
    <name type="synonym">Taenia taeniaeformis</name>
    <dbReference type="NCBI Taxonomy" id="6205"/>
    <lineage>
        <taxon>Eukaryota</taxon>
        <taxon>Metazoa</taxon>
        <taxon>Spiralia</taxon>
        <taxon>Lophotrochozoa</taxon>
        <taxon>Platyhelminthes</taxon>
        <taxon>Cestoda</taxon>
        <taxon>Eucestoda</taxon>
        <taxon>Cyclophyllidea</taxon>
        <taxon>Taeniidae</taxon>
        <taxon>Hydatigera</taxon>
    </lineage>
</organism>
<reference evidence="1 2" key="2">
    <citation type="submission" date="2018-11" db="EMBL/GenBank/DDBJ databases">
        <authorList>
            <consortium name="Pathogen Informatics"/>
        </authorList>
    </citation>
    <scope>NUCLEOTIDE SEQUENCE [LARGE SCALE GENOMIC DNA]</scope>
</reference>
<evidence type="ECO:0000313" key="2">
    <source>
        <dbReference type="Proteomes" id="UP000274429"/>
    </source>
</evidence>
<name>A0A0R3WXQ7_HYDTA</name>
<evidence type="ECO:0000313" key="1">
    <source>
        <dbReference type="EMBL" id="VDM27174.1"/>
    </source>
</evidence>
<dbReference type="Proteomes" id="UP000274429">
    <property type="component" value="Unassembled WGS sequence"/>
</dbReference>
<dbReference type="EMBL" id="UYWX01007871">
    <property type="protein sequence ID" value="VDM27174.1"/>
    <property type="molecule type" value="Genomic_DNA"/>
</dbReference>
<accession>A0A0R3WXQ7</accession>
<protein>
    <submittedName>
        <fullName evidence="1 3">Uncharacterized protein</fullName>
    </submittedName>
</protein>
<reference evidence="3" key="1">
    <citation type="submission" date="2017-02" db="UniProtKB">
        <authorList>
            <consortium name="WormBaseParasite"/>
        </authorList>
    </citation>
    <scope>IDENTIFICATION</scope>
</reference>
<dbReference type="WBParaSite" id="TTAC_0000554701-mRNA-1">
    <property type="protein sequence ID" value="TTAC_0000554701-mRNA-1"/>
    <property type="gene ID" value="TTAC_0000554701"/>
</dbReference>
<sequence length="132" mass="14601">MRGFDASAPHNWWEKGFNLSKDCQHLHLNHLSCLTSHFTMVEMTCCLSTSSTRAIAAPPHTQTPFSMTSSPPLYSFMLYRLTSGPPHIPPPTLPPQVTSMLAFYDPHPTSLTLSFLPTTLVNVATCVAQRLS</sequence>
<proteinExistence type="predicted"/>
<dbReference type="AlphaFoldDB" id="A0A0R3WXQ7"/>